<name>A0A427A6G0_ENSVE</name>
<reference evidence="1 2" key="1">
    <citation type="journal article" date="2014" name="Agronomy (Basel)">
        <title>A Draft Genome Sequence for Ensete ventricosum, the Drought-Tolerant Tree Against Hunger.</title>
        <authorList>
            <person name="Harrison J."/>
            <person name="Moore K.A."/>
            <person name="Paszkiewicz K."/>
            <person name="Jones T."/>
            <person name="Grant M."/>
            <person name="Ambacheew D."/>
            <person name="Muzemil S."/>
            <person name="Studholme D.J."/>
        </authorList>
    </citation>
    <scope>NUCLEOTIDE SEQUENCE [LARGE SCALE GENOMIC DNA]</scope>
</reference>
<accession>A0A427A6G0</accession>
<sequence>MGATAPRAVVPAGAVPTSASLMGWCCPYGRYLRQQASPLWTLPTSIPSLPLLARKRPRLLAATLVVGGCACWQPPLQATLVAWSWPATPVDGLAMVGRPSLLRSLRKRKRGRRIGGGGQSCILSTMNLPPIY</sequence>
<dbReference type="EMBL" id="AMZH03003623">
    <property type="protein sequence ID" value="RRT71738.1"/>
    <property type="molecule type" value="Genomic_DNA"/>
</dbReference>
<protein>
    <submittedName>
        <fullName evidence="1">Uncharacterized protein</fullName>
    </submittedName>
</protein>
<evidence type="ECO:0000313" key="1">
    <source>
        <dbReference type="EMBL" id="RRT71738.1"/>
    </source>
</evidence>
<proteinExistence type="predicted"/>
<comment type="caution">
    <text evidence="1">The sequence shown here is derived from an EMBL/GenBank/DDBJ whole genome shotgun (WGS) entry which is preliminary data.</text>
</comment>
<evidence type="ECO:0000313" key="2">
    <source>
        <dbReference type="Proteomes" id="UP000287651"/>
    </source>
</evidence>
<feature type="non-terminal residue" evidence="1">
    <location>
        <position position="132"/>
    </location>
</feature>
<organism evidence="1 2">
    <name type="scientific">Ensete ventricosum</name>
    <name type="common">Abyssinian banana</name>
    <name type="synonym">Musa ensete</name>
    <dbReference type="NCBI Taxonomy" id="4639"/>
    <lineage>
        <taxon>Eukaryota</taxon>
        <taxon>Viridiplantae</taxon>
        <taxon>Streptophyta</taxon>
        <taxon>Embryophyta</taxon>
        <taxon>Tracheophyta</taxon>
        <taxon>Spermatophyta</taxon>
        <taxon>Magnoliopsida</taxon>
        <taxon>Liliopsida</taxon>
        <taxon>Zingiberales</taxon>
        <taxon>Musaceae</taxon>
        <taxon>Ensete</taxon>
    </lineage>
</organism>
<dbReference type="AlphaFoldDB" id="A0A427A6G0"/>
<dbReference type="Proteomes" id="UP000287651">
    <property type="component" value="Unassembled WGS sequence"/>
</dbReference>
<gene>
    <name evidence="1" type="ORF">B296_00004547</name>
</gene>